<evidence type="ECO:0000256" key="4">
    <source>
        <dbReference type="ARBA" id="ARBA00022840"/>
    </source>
</evidence>
<dbReference type="GO" id="GO:0015631">
    <property type="term" value="F:tubulin binding"/>
    <property type="evidence" value="ECO:0007669"/>
    <property type="project" value="TreeGrafter"/>
</dbReference>
<dbReference type="PANTHER" id="PTHR12241:SF39">
    <property type="entry name" value="TUBULIN POLYGLUTAMYLASE TTLL9-RELATED"/>
    <property type="match status" value="1"/>
</dbReference>
<keyword evidence="2" id="KW-0436">Ligase</keyword>
<proteinExistence type="inferred from homology"/>
<evidence type="ECO:0000256" key="5">
    <source>
        <dbReference type="ARBA" id="ARBA00030445"/>
    </source>
</evidence>
<dbReference type="AlphaFoldDB" id="T1HZK2"/>
<dbReference type="SUPFAM" id="SSF56059">
    <property type="entry name" value="Glutathione synthetase ATP-binding domain-like"/>
    <property type="match status" value="1"/>
</dbReference>
<dbReference type="EMBL" id="ACPB03004522">
    <property type="status" value="NOT_ANNOTATED_CDS"/>
    <property type="molecule type" value="Genomic_DNA"/>
</dbReference>
<dbReference type="HOGENOM" id="CLU_010131_0_1_1"/>
<protein>
    <recommendedName>
        <fullName evidence="5">Tubulin--tyrosine ligase-like protein 9</fullName>
    </recommendedName>
</protein>
<dbReference type="GO" id="GO:0000226">
    <property type="term" value="P:microtubule cytoskeleton organization"/>
    <property type="evidence" value="ECO:0007669"/>
    <property type="project" value="TreeGrafter"/>
</dbReference>
<evidence type="ECO:0000313" key="6">
    <source>
        <dbReference type="EnsemblMetazoa" id="RPRC009472-PA"/>
    </source>
</evidence>
<evidence type="ECO:0000256" key="1">
    <source>
        <dbReference type="ARBA" id="ARBA00006820"/>
    </source>
</evidence>
<name>T1HZK2_RHOPR</name>
<evidence type="ECO:0000313" key="7">
    <source>
        <dbReference type="Proteomes" id="UP000015103"/>
    </source>
</evidence>
<dbReference type="PROSITE" id="PS51221">
    <property type="entry name" value="TTL"/>
    <property type="match status" value="1"/>
</dbReference>
<comment type="similarity">
    <text evidence="1">Belongs to the tubulin--tyrosine ligase family.</text>
</comment>
<dbReference type="GO" id="GO:0005524">
    <property type="term" value="F:ATP binding"/>
    <property type="evidence" value="ECO:0007669"/>
    <property type="project" value="UniProtKB-KW"/>
</dbReference>
<dbReference type="InterPro" id="IPR004344">
    <property type="entry name" value="TTL/TTLL_fam"/>
</dbReference>
<dbReference type="STRING" id="13249.T1HZK2"/>
<organism evidence="6 7">
    <name type="scientific">Rhodnius prolixus</name>
    <name type="common">Triatomid bug</name>
    <dbReference type="NCBI Taxonomy" id="13249"/>
    <lineage>
        <taxon>Eukaryota</taxon>
        <taxon>Metazoa</taxon>
        <taxon>Ecdysozoa</taxon>
        <taxon>Arthropoda</taxon>
        <taxon>Hexapoda</taxon>
        <taxon>Insecta</taxon>
        <taxon>Pterygota</taxon>
        <taxon>Neoptera</taxon>
        <taxon>Paraneoptera</taxon>
        <taxon>Hemiptera</taxon>
        <taxon>Heteroptera</taxon>
        <taxon>Panheteroptera</taxon>
        <taxon>Cimicomorpha</taxon>
        <taxon>Reduviidae</taxon>
        <taxon>Triatominae</taxon>
        <taxon>Rhodnius</taxon>
    </lineage>
</organism>
<keyword evidence="4" id="KW-0067">ATP-binding</keyword>
<evidence type="ECO:0000256" key="2">
    <source>
        <dbReference type="ARBA" id="ARBA00022598"/>
    </source>
</evidence>
<dbReference type="Gene3D" id="3.30.470.20">
    <property type="entry name" value="ATP-grasp fold, B domain"/>
    <property type="match status" value="1"/>
</dbReference>
<accession>T1HZK2</accession>
<keyword evidence="3" id="KW-0547">Nucleotide-binding</keyword>
<sequence>QVEGESDNWDLYWCELHNLQLVLDKPLGPNQIVPHFRNYYEISKKSLLARNIGRYKRSLLKQGKEQEAKLCDCIPTTFELPNDYILLSDYYRRNPGRIYIVKPASGSKGSRIFLFKKIKDLNDWKMTRDWTGSTQSGAPSDYQNNSVLVLEDRERETPEEWIVQVYITNPYLVGGRKFDIRIFVLVTSFLPMIVWIARDGFARFCGKPFNLDDLSDLYGHLTNCSIQLAKAAEIRGFKWPIGRVRQYLTAKHGAQAVETLLQDIANIIITSLKSVSKTISHNKHCIEMYGYDVIIDTDLRPWLLEVNSSPSLDATDDEDRVMKYNLITDLLNVIDFEGRTSGNEIRIGGFDLVWKDGPIYR</sequence>
<dbReference type="VEuPathDB" id="VectorBase:RPRC009472"/>
<dbReference type="GO" id="GO:0036064">
    <property type="term" value="C:ciliary basal body"/>
    <property type="evidence" value="ECO:0007669"/>
    <property type="project" value="TreeGrafter"/>
</dbReference>
<dbReference type="GO" id="GO:0070740">
    <property type="term" value="F:tubulin-glutamic acid ligase activity"/>
    <property type="evidence" value="ECO:0007669"/>
    <property type="project" value="TreeGrafter"/>
</dbReference>
<dbReference type="Pfam" id="PF03133">
    <property type="entry name" value="TTL"/>
    <property type="match status" value="1"/>
</dbReference>
<dbReference type="InParanoid" id="T1HZK2"/>
<dbReference type="FunCoup" id="T1HZK2">
    <property type="interactions" value="39"/>
</dbReference>
<dbReference type="OMA" id="IWANGPA"/>
<dbReference type="PANTHER" id="PTHR12241">
    <property type="entry name" value="TUBULIN POLYGLUTAMYLASE"/>
    <property type="match status" value="1"/>
</dbReference>
<dbReference type="EnsemblMetazoa" id="RPRC009472-RA">
    <property type="protein sequence ID" value="RPRC009472-PA"/>
    <property type="gene ID" value="RPRC009472"/>
</dbReference>
<evidence type="ECO:0000256" key="3">
    <source>
        <dbReference type="ARBA" id="ARBA00022741"/>
    </source>
</evidence>
<dbReference type="Proteomes" id="UP000015103">
    <property type="component" value="Unassembled WGS sequence"/>
</dbReference>
<reference evidence="6" key="1">
    <citation type="submission" date="2015-05" db="UniProtKB">
        <authorList>
            <consortium name="EnsemblMetazoa"/>
        </authorList>
    </citation>
    <scope>IDENTIFICATION</scope>
</reference>
<dbReference type="eggNOG" id="KOG2157">
    <property type="taxonomic scope" value="Eukaryota"/>
</dbReference>
<keyword evidence="7" id="KW-1185">Reference proteome</keyword>